<evidence type="ECO:0000256" key="1">
    <source>
        <dbReference type="ARBA" id="ARBA00023002"/>
    </source>
</evidence>
<sequence>MAAGGAAVTRVRLSCALPPSAAIAEQARHAERLGYHRVWVFDSPALHGDLWIALAQVAAATARIGLGSGVAVAGLRHPMVTAAAAATVAEIAPGRLTLAFGTGHTARRVLGQRPVRVADLVREVRQVRSLLAGDVVDIDGHPCQMRHLAGFGPARPVDVPVWLAASGPRATAAARDLAVPGVLTTGLPARSWPECALLRFGTVLRPGEDHTTARVVDAAGPGWASIVHATWDHDPVAVDDLPGGKRWRAGIEAARPPKERHLDVHQGHLTTLTARDRDLALAAGPALLNPGWTGTPERLRDLAAQAAEAGVTEIVYVPAWPDVTAELTAYAEALSPPR</sequence>
<dbReference type="InterPro" id="IPR036661">
    <property type="entry name" value="Luciferase-like_sf"/>
</dbReference>
<dbReference type="GO" id="GO:0018537">
    <property type="term" value="F:coenzyme F420-dependent N5,N10-methenyltetrahydromethanopterin reductase activity"/>
    <property type="evidence" value="ECO:0007669"/>
    <property type="project" value="UniProtKB-EC"/>
</dbReference>
<keyword evidence="1 3" id="KW-0560">Oxidoreductase</keyword>
<dbReference type="SUPFAM" id="SSF51679">
    <property type="entry name" value="Bacterial luciferase-like"/>
    <property type="match status" value="1"/>
</dbReference>
<dbReference type="Proteomes" id="UP000631670">
    <property type="component" value="Unassembled WGS sequence"/>
</dbReference>
<dbReference type="InterPro" id="IPR011251">
    <property type="entry name" value="Luciferase-like_dom"/>
</dbReference>
<keyword evidence="4" id="KW-1185">Reference proteome</keyword>
<dbReference type="RefSeq" id="WP_211299649.1">
    <property type="nucleotide sequence ID" value="NZ_JADBEG010000001.1"/>
</dbReference>
<organism evidence="3 4">
    <name type="scientific">Amycolatopsis lexingtonensis</name>
    <dbReference type="NCBI Taxonomy" id="218822"/>
    <lineage>
        <taxon>Bacteria</taxon>
        <taxon>Bacillati</taxon>
        <taxon>Actinomycetota</taxon>
        <taxon>Actinomycetes</taxon>
        <taxon>Pseudonocardiales</taxon>
        <taxon>Pseudonocardiaceae</taxon>
        <taxon>Amycolatopsis</taxon>
    </lineage>
</organism>
<evidence type="ECO:0000313" key="4">
    <source>
        <dbReference type="Proteomes" id="UP000631670"/>
    </source>
</evidence>
<comment type="caution">
    <text evidence="3">The sequence shown here is derived from an EMBL/GenBank/DDBJ whole genome shotgun (WGS) entry which is preliminary data.</text>
</comment>
<proteinExistence type="predicted"/>
<dbReference type="PANTHER" id="PTHR43244:SF1">
    <property type="entry name" value="5,10-METHYLENETETRAHYDROMETHANOPTERIN REDUCTASE"/>
    <property type="match status" value="1"/>
</dbReference>
<dbReference type="EC" id="1.5.98.2" evidence="3"/>
<dbReference type="PANTHER" id="PTHR43244">
    <property type="match status" value="1"/>
</dbReference>
<feature type="domain" description="Luciferase-like" evidence="2">
    <location>
        <begin position="19"/>
        <end position="180"/>
    </location>
</feature>
<name>A0ABR9I0D6_9PSEU</name>
<dbReference type="Pfam" id="PF00296">
    <property type="entry name" value="Bac_luciferase"/>
    <property type="match status" value="1"/>
</dbReference>
<reference evidence="3 4" key="1">
    <citation type="submission" date="2020-10" db="EMBL/GenBank/DDBJ databases">
        <title>Sequencing the genomes of 1000 actinobacteria strains.</title>
        <authorList>
            <person name="Klenk H.-P."/>
        </authorList>
    </citation>
    <scope>NUCLEOTIDE SEQUENCE [LARGE SCALE GENOMIC DNA]</scope>
    <source>
        <strain evidence="3 4">DSM 44653</strain>
    </source>
</reference>
<gene>
    <name evidence="3" type="ORF">H4696_003723</name>
</gene>
<evidence type="ECO:0000259" key="2">
    <source>
        <dbReference type="Pfam" id="PF00296"/>
    </source>
</evidence>
<protein>
    <submittedName>
        <fullName evidence="3">5,10-methylenetetrahydromethanopterin reductase</fullName>
        <ecNumber evidence="3">1.5.98.2</ecNumber>
    </submittedName>
</protein>
<dbReference type="Gene3D" id="3.20.20.30">
    <property type="entry name" value="Luciferase-like domain"/>
    <property type="match status" value="1"/>
</dbReference>
<evidence type="ECO:0000313" key="3">
    <source>
        <dbReference type="EMBL" id="MBE1496623.1"/>
    </source>
</evidence>
<dbReference type="EMBL" id="JADBEG010000001">
    <property type="protein sequence ID" value="MBE1496623.1"/>
    <property type="molecule type" value="Genomic_DNA"/>
</dbReference>
<dbReference type="InterPro" id="IPR050564">
    <property type="entry name" value="F420-G6PD/mer"/>
</dbReference>
<accession>A0ABR9I0D6</accession>